<evidence type="ECO:0000256" key="1">
    <source>
        <dbReference type="ARBA" id="ARBA00000971"/>
    </source>
</evidence>
<dbReference type="PANTHER" id="PTHR43811:SF19">
    <property type="entry name" value="39 KDA FK506-BINDING NUCLEAR PROTEIN"/>
    <property type="match status" value="1"/>
</dbReference>
<evidence type="ECO:0000313" key="9">
    <source>
        <dbReference type="EMBL" id="QEO12988.1"/>
    </source>
</evidence>
<dbReference type="RefSeq" id="WP_149159013.1">
    <property type="nucleotide sequence ID" value="NZ_CP043505.1"/>
</dbReference>
<evidence type="ECO:0000256" key="4">
    <source>
        <dbReference type="ARBA" id="ARBA00023235"/>
    </source>
</evidence>
<evidence type="ECO:0000256" key="3">
    <source>
        <dbReference type="ARBA" id="ARBA00023110"/>
    </source>
</evidence>
<keyword evidence="3 5" id="KW-0697">Rotamase</keyword>
<organism evidence="9 10">
    <name type="scientific">Agromyces intestinalis</name>
    <dbReference type="NCBI Taxonomy" id="2592652"/>
    <lineage>
        <taxon>Bacteria</taxon>
        <taxon>Bacillati</taxon>
        <taxon>Actinomycetota</taxon>
        <taxon>Actinomycetes</taxon>
        <taxon>Micrococcales</taxon>
        <taxon>Microbacteriaceae</taxon>
        <taxon>Agromyces</taxon>
    </lineage>
</organism>
<reference evidence="9 10" key="1">
    <citation type="submission" date="2019-09" db="EMBL/GenBank/DDBJ databases">
        <title>Genome sequencing of strain KACC 19306.</title>
        <authorList>
            <person name="Heo J."/>
            <person name="Kim S.-J."/>
            <person name="Kim J.-S."/>
            <person name="Hong S.-B."/>
            <person name="Kwon S.-W."/>
        </authorList>
    </citation>
    <scope>NUCLEOTIDE SEQUENCE [LARGE SCALE GENOMIC DNA]</scope>
    <source>
        <strain evidence="9 10">KACC 19306</strain>
    </source>
</reference>
<protein>
    <recommendedName>
        <fullName evidence="6">Peptidyl-prolyl cis-trans isomerase</fullName>
        <ecNumber evidence="6">5.2.1.8</ecNumber>
    </recommendedName>
</protein>
<dbReference type="AlphaFoldDB" id="A0A5C1YBQ8"/>
<accession>A0A5C1YBQ8</accession>
<evidence type="ECO:0000259" key="8">
    <source>
        <dbReference type="PROSITE" id="PS50059"/>
    </source>
</evidence>
<dbReference type="KEGG" id="ail:FLP10_00070"/>
<dbReference type="PROSITE" id="PS50059">
    <property type="entry name" value="FKBP_PPIASE"/>
    <property type="match status" value="2"/>
</dbReference>
<dbReference type="EC" id="5.2.1.8" evidence="6"/>
<evidence type="ECO:0000256" key="6">
    <source>
        <dbReference type="RuleBase" id="RU003915"/>
    </source>
</evidence>
<name>A0A5C1YBQ8_9MICO</name>
<sequence length="314" mass="31951">MRSSIALIAAAGVIAVALTGCAGPTAEPEASPGVSSDAVSVRGDFGEKPIVSFPTPLTPERTQCTEVIAGEGDLLQDGQRVMVGLSISNGRTGEALEVAGFGAEEPLPLDLNETTLQGITKGLSCAREGSRVAIVVAPEDAFGDEGNASVGIQPGDSLVIVADVQRAFPVRADGTPTLTRDGFPAVVLAPDGRPGITVPKSDPPANTEVEVLLQGDGDVVESGDQVVVQYTGVLWDTGKVFDSTWERGGVAAFTVADDETSQVVPGFSKGLIGQKIGSQVGIIIPPADGYGDQGNGQVPGGSTLFFVVDILGVV</sequence>
<feature type="signal peptide" evidence="7">
    <location>
        <begin position="1"/>
        <end position="22"/>
    </location>
</feature>
<feature type="chain" id="PRO_5022954967" description="Peptidyl-prolyl cis-trans isomerase" evidence="7">
    <location>
        <begin position="23"/>
        <end position="314"/>
    </location>
</feature>
<feature type="domain" description="PPIase FKBP-type" evidence="8">
    <location>
        <begin position="78"/>
        <end position="168"/>
    </location>
</feature>
<dbReference type="SUPFAM" id="SSF54534">
    <property type="entry name" value="FKBP-like"/>
    <property type="match status" value="2"/>
</dbReference>
<dbReference type="PROSITE" id="PS51257">
    <property type="entry name" value="PROKAR_LIPOPROTEIN"/>
    <property type="match status" value="1"/>
</dbReference>
<dbReference type="GO" id="GO:0003755">
    <property type="term" value="F:peptidyl-prolyl cis-trans isomerase activity"/>
    <property type="evidence" value="ECO:0007669"/>
    <property type="project" value="UniProtKB-UniRule"/>
</dbReference>
<dbReference type="Gene3D" id="3.10.50.40">
    <property type="match status" value="2"/>
</dbReference>
<proteinExistence type="inferred from homology"/>
<evidence type="ECO:0000313" key="10">
    <source>
        <dbReference type="Proteomes" id="UP000324678"/>
    </source>
</evidence>
<evidence type="ECO:0000256" key="5">
    <source>
        <dbReference type="PROSITE-ProRule" id="PRU00277"/>
    </source>
</evidence>
<comment type="similarity">
    <text evidence="2 6">Belongs to the FKBP-type PPIase family.</text>
</comment>
<dbReference type="OrthoDB" id="25996at2"/>
<keyword evidence="7" id="KW-0732">Signal</keyword>
<keyword evidence="4 5" id="KW-0413">Isomerase</keyword>
<evidence type="ECO:0000256" key="7">
    <source>
        <dbReference type="SAM" id="SignalP"/>
    </source>
</evidence>
<dbReference type="InterPro" id="IPR046357">
    <property type="entry name" value="PPIase_dom_sf"/>
</dbReference>
<keyword evidence="10" id="KW-1185">Reference proteome</keyword>
<comment type="catalytic activity">
    <reaction evidence="1 5 6">
        <text>[protein]-peptidylproline (omega=180) = [protein]-peptidylproline (omega=0)</text>
        <dbReference type="Rhea" id="RHEA:16237"/>
        <dbReference type="Rhea" id="RHEA-COMP:10747"/>
        <dbReference type="Rhea" id="RHEA-COMP:10748"/>
        <dbReference type="ChEBI" id="CHEBI:83833"/>
        <dbReference type="ChEBI" id="CHEBI:83834"/>
        <dbReference type="EC" id="5.2.1.8"/>
    </reaction>
</comment>
<dbReference type="Proteomes" id="UP000324678">
    <property type="component" value="Chromosome"/>
</dbReference>
<dbReference type="InterPro" id="IPR001179">
    <property type="entry name" value="PPIase_FKBP_dom"/>
</dbReference>
<evidence type="ECO:0000256" key="2">
    <source>
        <dbReference type="ARBA" id="ARBA00006577"/>
    </source>
</evidence>
<dbReference type="PANTHER" id="PTHR43811">
    <property type="entry name" value="FKBP-TYPE PEPTIDYL-PROLYL CIS-TRANS ISOMERASE FKPA"/>
    <property type="match status" value="1"/>
</dbReference>
<dbReference type="EMBL" id="CP043505">
    <property type="protein sequence ID" value="QEO12988.1"/>
    <property type="molecule type" value="Genomic_DNA"/>
</dbReference>
<dbReference type="Pfam" id="PF00254">
    <property type="entry name" value="FKBP_C"/>
    <property type="match status" value="1"/>
</dbReference>
<gene>
    <name evidence="9" type="ORF">FLP10_00070</name>
</gene>
<feature type="domain" description="PPIase FKBP-type" evidence="8">
    <location>
        <begin position="223"/>
        <end position="314"/>
    </location>
</feature>